<comment type="caution">
    <text evidence="1">The sequence shown here is derived from an EMBL/GenBank/DDBJ whole genome shotgun (WGS) entry which is preliminary data.</text>
</comment>
<organism evidence="1 2">
    <name type="scientific">Nothophoma quercina</name>
    <dbReference type="NCBI Taxonomy" id="749835"/>
    <lineage>
        <taxon>Eukaryota</taxon>
        <taxon>Fungi</taxon>
        <taxon>Dikarya</taxon>
        <taxon>Ascomycota</taxon>
        <taxon>Pezizomycotina</taxon>
        <taxon>Dothideomycetes</taxon>
        <taxon>Pleosporomycetidae</taxon>
        <taxon>Pleosporales</taxon>
        <taxon>Pleosporineae</taxon>
        <taxon>Didymellaceae</taxon>
        <taxon>Nothophoma</taxon>
    </lineage>
</organism>
<keyword evidence="2" id="KW-1185">Reference proteome</keyword>
<protein>
    <submittedName>
        <fullName evidence="1">Uncharacterized protein</fullName>
    </submittedName>
</protein>
<reference evidence="1 2" key="1">
    <citation type="submission" date="2024-02" db="EMBL/GenBank/DDBJ databases">
        <title>De novo assembly and annotation of 12 fungi associated with fruit tree decline syndrome in Ontario, Canada.</title>
        <authorList>
            <person name="Sulman M."/>
            <person name="Ellouze W."/>
            <person name="Ilyukhin E."/>
        </authorList>
    </citation>
    <scope>NUCLEOTIDE SEQUENCE [LARGE SCALE GENOMIC DNA]</scope>
    <source>
        <strain evidence="1 2">M97-236</strain>
    </source>
</reference>
<proteinExistence type="predicted"/>
<dbReference type="Proteomes" id="UP001521222">
    <property type="component" value="Unassembled WGS sequence"/>
</dbReference>
<dbReference type="EMBL" id="JAKIXB020000006">
    <property type="protein sequence ID" value="KAL1607588.1"/>
    <property type="molecule type" value="Genomic_DNA"/>
</dbReference>
<gene>
    <name evidence="1" type="ORF">SLS59_002557</name>
</gene>
<name>A0ABR3RTN0_9PLEO</name>
<accession>A0ABR3RTN0</accession>
<evidence type="ECO:0000313" key="2">
    <source>
        <dbReference type="Proteomes" id="UP001521222"/>
    </source>
</evidence>
<sequence>MARLERLRKIVQADLAALPDRAVEPIASDSDASGGVPLEPLVETVNKQTAADVVQPPTKPLTKKPTTELLNTDRRYVWLKDAESSYNPSAITKTALTASSPKSIAKLPASKLNRGDLAPATQHYAPVVALAKYPYKWCDRTHSQDIASAFFDQGKFWAREWDL</sequence>
<evidence type="ECO:0000313" key="1">
    <source>
        <dbReference type="EMBL" id="KAL1607588.1"/>
    </source>
</evidence>